<dbReference type="AlphaFoldDB" id="A0A6B9FSG9"/>
<proteinExistence type="predicted"/>
<sequence length="86" mass="9204">MTKTARQTCEVRIGNAWHAVSLEEAATEHVMAVKRCPACHGKVMILGAYSGGGVRRSLSHRKSHPGCPLKPDTYTGTPSPHPQALA</sequence>
<organism evidence="2 3">
    <name type="scientific">Methylobacterium mesophilicum SR1.6/6</name>
    <dbReference type="NCBI Taxonomy" id="908290"/>
    <lineage>
        <taxon>Bacteria</taxon>
        <taxon>Pseudomonadati</taxon>
        <taxon>Pseudomonadota</taxon>
        <taxon>Alphaproteobacteria</taxon>
        <taxon>Hyphomicrobiales</taxon>
        <taxon>Methylobacteriaceae</taxon>
        <taxon>Methylobacterium</taxon>
    </lineage>
</organism>
<dbReference type="KEGG" id="mmes:MMSR116_29335"/>
<evidence type="ECO:0000256" key="1">
    <source>
        <dbReference type="SAM" id="MobiDB-lite"/>
    </source>
</evidence>
<reference evidence="2 3" key="1">
    <citation type="journal article" date="2012" name="Genet. Mol. Biol.">
        <title>Analysis of 16S rRNA and mxaF genes revealing insights into Methylobacterium niche-specific plant association.</title>
        <authorList>
            <person name="Dourado M.N."/>
            <person name="Andreote F.D."/>
            <person name="Dini-Andreote F."/>
            <person name="Conti R."/>
            <person name="Araujo J.M."/>
            <person name="Araujo W.L."/>
        </authorList>
    </citation>
    <scope>NUCLEOTIDE SEQUENCE [LARGE SCALE GENOMIC DNA]</scope>
    <source>
        <strain evidence="2 3">SR1.6/6</strain>
    </source>
</reference>
<gene>
    <name evidence="2" type="ORF">MMSR116_29335</name>
</gene>
<reference evidence="2 3" key="2">
    <citation type="journal article" date="2013" name="Genome Announc.">
        <title>Draft Genome Sequence of Methylobacterium mesophilicum Strain SR1.6/6, Isolated from Citrus sinensis.</title>
        <authorList>
            <person name="Marinho Almeida D."/>
            <person name="Dini-Andreote F."/>
            <person name="Camargo Neves A.A."/>
            <person name="Juca Ramos R.T."/>
            <person name="Andreote F.D."/>
            <person name="Carneiro A.R."/>
            <person name="Oliveira de Souza Lima A."/>
            <person name="Caracciolo Gomes de Sa P.H."/>
            <person name="Ribeiro Barbosa M.S."/>
            <person name="Araujo W.L."/>
            <person name="Silva A."/>
        </authorList>
    </citation>
    <scope>NUCLEOTIDE SEQUENCE [LARGE SCALE GENOMIC DNA]</scope>
    <source>
        <strain evidence="2 3">SR1.6/6</strain>
    </source>
</reference>
<feature type="region of interest" description="Disordered" evidence="1">
    <location>
        <begin position="54"/>
        <end position="86"/>
    </location>
</feature>
<dbReference type="EMBL" id="CP043538">
    <property type="protein sequence ID" value="QGY05540.1"/>
    <property type="molecule type" value="Genomic_DNA"/>
</dbReference>
<protein>
    <submittedName>
        <fullName evidence="2">Uncharacterized protein</fullName>
    </submittedName>
</protein>
<evidence type="ECO:0000313" key="3">
    <source>
        <dbReference type="Proteomes" id="UP000012488"/>
    </source>
</evidence>
<accession>A0A6B9FSG9</accession>
<name>A0A6B9FSG9_9HYPH</name>
<evidence type="ECO:0000313" key="2">
    <source>
        <dbReference type="EMBL" id="QGY05540.1"/>
    </source>
</evidence>
<dbReference type="Proteomes" id="UP000012488">
    <property type="component" value="Chromosome"/>
</dbReference>